<dbReference type="Proteomes" id="UP000462362">
    <property type="component" value="Unassembled WGS sequence"/>
</dbReference>
<accession>A0A6I3S3J2</accession>
<dbReference type="EMBL" id="WNCL01000055">
    <property type="protein sequence ID" value="MTU44229.1"/>
    <property type="molecule type" value="Genomic_DNA"/>
</dbReference>
<reference evidence="1 2" key="1">
    <citation type="journal article" date="2019" name="Nat. Med.">
        <title>A library of human gut bacterial isolates paired with longitudinal multiomics data enables mechanistic microbiome research.</title>
        <authorList>
            <person name="Poyet M."/>
            <person name="Groussin M."/>
            <person name="Gibbons S.M."/>
            <person name="Avila-Pacheco J."/>
            <person name="Jiang X."/>
            <person name="Kearney S.M."/>
            <person name="Perrotta A.R."/>
            <person name="Berdy B."/>
            <person name="Zhao S."/>
            <person name="Lieberman T.D."/>
            <person name="Swanson P.K."/>
            <person name="Smith M."/>
            <person name="Roesemann S."/>
            <person name="Alexander J.E."/>
            <person name="Rich S.A."/>
            <person name="Livny J."/>
            <person name="Vlamakis H."/>
            <person name="Clish C."/>
            <person name="Bullock K."/>
            <person name="Deik A."/>
            <person name="Scott J."/>
            <person name="Pierce K.A."/>
            <person name="Xavier R.J."/>
            <person name="Alm E.J."/>
        </authorList>
    </citation>
    <scope>NUCLEOTIDE SEQUENCE [LARGE SCALE GENOMIC DNA]</scope>
    <source>
        <strain evidence="1 2">BIOML-A2</strain>
    </source>
</reference>
<comment type="caution">
    <text evidence="1">The sequence shown here is derived from an EMBL/GenBank/DDBJ whole genome shotgun (WGS) entry which is preliminary data.</text>
</comment>
<dbReference type="AlphaFoldDB" id="A0A6I3S3J2"/>
<protein>
    <submittedName>
        <fullName evidence="1">Uncharacterized protein</fullName>
    </submittedName>
</protein>
<evidence type="ECO:0000313" key="2">
    <source>
        <dbReference type="Proteomes" id="UP000462362"/>
    </source>
</evidence>
<organism evidence="1 2">
    <name type="scientific">Parasutterella excrementihominis</name>
    <dbReference type="NCBI Taxonomy" id="487175"/>
    <lineage>
        <taxon>Bacteria</taxon>
        <taxon>Pseudomonadati</taxon>
        <taxon>Pseudomonadota</taxon>
        <taxon>Betaproteobacteria</taxon>
        <taxon>Burkholderiales</taxon>
        <taxon>Sutterellaceae</taxon>
        <taxon>Parasutterella</taxon>
    </lineage>
</organism>
<evidence type="ECO:0000313" key="1">
    <source>
        <dbReference type="EMBL" id="MTU44229.1"/>
    </source>
</evidence>
<proteinExistence type="predicted"/>
<sequence length="64" mass="7186">MRINNVEYPNVSIRVIESKRVVGLTGPKSIHLYEANIKRGAVIQKRASENIAELQDWILLKVGG</sequence>
<dbReference type="RefSeq" id="WP_155168333.1">
    <property type="nucleotide sequence ID" value="NZ_WNCA01000016.1"/>
</dbReference>
<name>A0A6I3S3J2_9BURK</name>
<gene>
    <name evidence="1" type="ORF">GMD42_11585</name>
</gene>